<dbReference type="Pfam" id="PF00126">
    <property type="entry name" value="HTH_1"/>
    <property type="match status" value="1"/>
</dbReference>
<dbReference type="GO" id="GO:0003700">
    <property type="term" value="F:DNA-binding transcription factor activity"/>
    <property type="evidence" value="ECO:0007669"/>
    <property type="project" value="InterPro"/>
</dbReference>
<dbReference type="FunFam" id="1.10.10.10:FF:000001">
    <property type="entry name" value="LysR family transcriptional regulator"/>
    <property type="match status" value="1"/>
</dbReference>
<sequence>MELLQLRYFRAVAKHEHMSRAAQELHVAQPALSKTIARLEEDLGVPLFDRRGRQIRLNPIGKAFLEKTEAALEALEEGRRMVADMAGLEAGTIHVASPALGRLSALIGKFLESHPDVRFQLKQATAEEMEELLEAGKIDFGFSALPVRKPGLRELPVLSEEAYLAVPPGHPFAGRDSIHLSEAANEPFIGYQPNHLYRKRDEKLLLNAGVVPRFVCEVDEGGAKSSLVRAGLGLAIIGACNRGDTTALPPESLLRIVSPGNRTTFQLVWQDHHYLSRAAMAFRDFAAASYRETYETANIG</sequence>
<dbReference type="GO" id="GO:0032993">
    <property type="term" value="C:protein-DNA complex"/>
    <property type="evidence" value="ECO:0007669"/>
    <property type="project" value="TreeGrafter"/>
</dbReference>
<accession>A0A841UCX0</accession>
<feature type="domain" description="HTH lysR-type" evidence="5">
    <location>
        <begin position="1"/>
        <end position="58"/>
    </location>
</feature>
<dbReference type="InterPro" id="IPR000847">
    <property type="entry name" value="LysR_HTH_N"/>
</dbReference>
<dbReference type="PROSITE" id="PS50931">
    <property type="entry name" value="HTH_LYSR"/>
    <property type="match status" value="1"/>
</dbReference>
<evidence type="ECO:0000256" key="3">
    <source>
        <dbReference type="ARBA" id="ARBA00023125"/>
    </source>
</evidence>
<comment type="similarity">
    <text evidence="1">Belongs to the LysR transcriptional regulatory family.</text>
</comment>
<evidence type="ECO:0000313" key="6">
    <source>
        <dbReference type="EMBL" id="MBB6696053.1"/>
    </source>
</evidence>
<name>A0A841UCX0_9BACL</name>
<reference evidence="6 7" key="1">
    <citation type="submission" date="2020-08" db="EMBL/GenBank/DDBJ databases">
        <title>Cohnella phylogeny.</title>
        <authorList>
            <person name="Dunlap C."/>
        </authorList>
    </citation>
    <scope>NUCLEOTIDE SEQUENCE [LARGE SCALE GENOMIC DNA]</scope>
    <source>
        <strain evidence="6 7">DSM 25239</strain>
    </source>
</reference>
<dbReference type="InterPro" id="IPR036390">
    <property type="entry name" value="WH_DNA-bd_sf"/>
</dbReference>
<dbReference type="Proteomes" id="UP000553776">
    <property type="component" value="Unassembled WGS sequence"/>
</dbReference>
<dbReference type="GO" id="GO:0003677">
    <property type="term" value="F:DNA binding"/>
    <property type="evidence" value="ECO:0007669"/>
    <property type="project" value="UniProtKB-KW"/>
</dbReference>
<keyword evidence="3" id="KW-0238">DNA-binding</keyword>
<dbReference type="PANTHER" id="PTHR30346:SF28">
    <property type="entry name" value="HTH-TYPE TRANSCRIPTIONAL REGULATOR CYNR"/>
    <property type="match status" value="1"/>
</dbReference>
<dbReference type="InterPro" id="IPR005119">
    <property type="entry name" value="LysR_subst-bd"/>
</dbReference>
<dbReference type="SUPFAM" id="SSF46785">
    <property type="entry name" value="Winged helix' DNA-binding domain"/>
    <property type="match status" value="1"/>
</dbReference>
<dbReference type="EMBL" id="JACJVR010000167">
    <property type="protein sequence ID" value="MBB6696053.1"/>
    <property type="molecule type" value="Genomic_DNA"/>
</dbReference>
<keyword evidence="7" id="KW-1185">Reference proteome</keyword>
<dbReference type="Gene3D" id="3.40.190.290">
    <property type="match status" value="1"/>
</dbReference>
<organism evidence="6 7">
    <name type="scientific">Cohnella xylanilytica</name>
    <dbReference type="NCBI Taxonomy" id="557555"/>
    <lineage>
        <taxon>Bacteria</taxon>
        <taxon>Bacillati</taxon>
        <taxon>Bacillota</taxon>
        <taxon>Bacilli</taxon>
        <taxon>Bacillales</taxon>
        <taxon>Paenibacillaceae</taxon>
        <taxon>Cohnella</taxon>
    </lineage>
</organism>
<comment type="caution">
    <text evidence="6">The sequence shown here is derived from an EMBL/GenBank/DDBJ whole genome shotgun (WGS) entry which is preliminary data.</text>
</comment>
<dbReference type="Pfam" id="PF03466">
    <property type="entry name" value="LysR_substrate"/>
    <property type="match status" value="1"/>
</dbReference>
<keyword evidence="2" id="KW-0805">Transcription regulation</keyword>
<dbReference type="InterPro" id="IPR036388">
    <property type="entry name" value="WH-like_DNA-bd_sf"/>
</dbReference>
<dbReference type="PANTHER" id="PTHR30346">
    <property type="entry name" value="TRANSCRIPTIONAL DUAL REGULATOR HCAR-RELATED"/>
    <property type="match status" value="1"/>
</dbReference>
<proteinExistence type="inferred from homology"/>
<evidence type="ECO:0000256" key="1">
    <source>
        <dbReference type="ARBA" id="ARBA00009437"/>
    </source>
</evidence>
<keyword evidence="4" id="KW-0804">Transcription</keyword>
<dbReference type="PRINTS" id="PR00039">
    <property type="entry name" value="HTHLYSR"/>
</dbReference>
<gene>
    <name evidence="6" type="ORF">H7B90_32160</name>
</gene>
<dbReference type="Gene3D" id="1.10.10.10">
    <property type="entry name" value="Winged helix-like DNA-binding domain superfamily/Winged helix DNA-binding domain"/>
    <property type="match status" value="1"/>
</dbReference>
<dbReference type="RefSeq" id="WP_185139993.1">
    <property type="nucleotide sequence ID" value="NZ_JACJVR010000167.1"/>
</dbReference>
<evidence type="ECO:0000256" key="4">
    <source>
        <dbReference type="ARBA" id="ARBA00023163"/>
    </source>
</evidence>
<dbReference type="AlphaFoldDB" id="A0A841UCX0"/>
<evidence type="ECO:0000259" key="5">
    <source>
        <dbReference type="PROSITE" id="PS50931"/>
    </source>
</evidence>
<evidence type="ECO:0000313" key="7">
    <source>
        <dbReference type="Proteomes" id="UP000553776"/>
    </source>
</evidence>
<protein>
    <submittedName>
        <fullName evidence="6">LysR family transcriptional regulator</fullName>
    </submittedName>
</protein>
<evidence type="ECO:0000256" key="2">
    <source>
        <dbReference type="ARBA" id="ARBA00023015"/>
    </source>
</evidence>
<dbReference type="SUPFAM" id="SSF53850">
    <property type="entry name" value="Periplasmic binding protein-like II"/>
    <property type="match status" value="1"/>
</dbReference>